<dbReference type="FunFam" id="3.30.565.10:FF:000010">
    <property type="entry name" value="Sensor histidine kinase RcsC"/>
    <property type="match status" value="1"/>
</dbReference>
<evidence type="ECO:0000256" key="10">
    <source>
        <dbReference type="ARBA" id="ARBA00068150"/>
    </source>
</evidence>
<dbReference type="InterPro" id="IPR036890">
    <property type="entry name" value="HATPase_C_sf"/>
</dbReference>
<dbReference type="PANTHER" id="PTHR45339:SF1">
    <property type="entry name" value="HYBRID SIGNAL TRANSDUCTION HISTIDINE KINASE J"/>
    <property type="match status" value="1"/>
</dbReference>
<dbReference type="FunFam" id="1.10.287.130:FF:000002">
    <property type="entry name" value="Two-component osmosensing histidine kinase"/>
    <property type="match status" value="1"/>
</dbReference>
<dbReference type="InterPro" id="IPR000014">
    <property type="entry name" value="PAS"/>
</dbReference>
<keyword evidence="16" id="KW-1185">Reference proteome</keyword>
<dbReference type="EC" id="2.7.13.3" evidence="2"/>
<evidence type="ECO:0000256" key="9">
    <source>
        <dbReference type="ARBA" id="ARBA00064003"/>
    </source>
</evidence>
<dbReference type="InterPro" id="IPR036097">
    <property type="entry name" value="HisK_dim/P_sf"/>
</dbReference>
<evidence type="ECO:0000256" key="8">
    <source>
        <dbReference type="ARBA" id="ARBA00023012"/>
    </source>
</evidence>
<dbReference type="InterPro" id="IPR011006">
    <property type="entry name" value="CheY-like_superfamily"/>
</dbReference>
<dbReference type="InterPro" id="IPR004358">
    <property type="entry name" value="Sig_transdc_His_kin-like_C"/>
</dbReference>
<dbReference type="InterPro" id="IPR000700">
    <property type="entry name" value="PAS-assoc_C"/>
</dbReference>
<dbReference type="PANTHER" id="PTHR45339">
    <property type="entry name" value="HYBRID SIGNAL TRANSDUCTION HISTIDINE KINASE J"/>
    <property type="match status" value="1"/>
</dbReference>
<keyword evidence="7" id="KW-0067">ATP-binding</keyword>
<keyword evidence="3 11" id="KW-0597">Phosphoprotein</keyword>
<comment type="caution">
    <text evidence="15">The sequence shown here is derived from an EMBL/GenBank/DDBJ whole genome shotgun (WGS) entry which is preliminary data.</text>
</comment>
<dbReference type="CDD" id="cd17546">
    <property type="entry name" value="REC_hyHK_CKI1_RcsC-like"/>
    <property type="match status" value="1"/>
</dbReference>
<dbReference type="PROSITE" id="PS50109">
    <property type="entry name" value="HIS_KIN"/>
    <property type="match status" value="1"/>
</dbReference>
<dbReference type="Gene3D" id="3.30.450.20">
    <property type="entry name" value="PAS domain"/>
    <property type="match status" value="1"/>
</dbReference>
<evidence type="ECO:0000259" key="14">
    <source>
        <dbReference type="PROSITE" id="PS50113"/>
    </source>
</evidence>
<dbReference type="SMART" id="SM00387">
    <property type="entry name" value="HATPase_c"/>
    <property type="match status" value="1"/>
</dbReference>
<evidence type="ECO:0000256" key="3">
    <source>
        <dbReference type="ARBA" id="ARBA00022553"/>
    </source>
</evidence>
<dbReference type="AlphaFoldDB" id="A0A244CSA9"/>
<reference evidence="15 16" key="1">
    <citation type="submission" date="2017-02" db="EMBL/GenBank/DDBJ databases">
        <title>Pseudoalteromonas ulvae TC14 Genome.</title>
        <authorList>
            <person name="Molmeret M."/>
        </authorList>
    </citation>
    <scope>NUCLEOTIDE SEQUENCE [LARGE SCALE GENOMIC DNA]</scope>
    <source>
        <strain evidence="15">TC14</strain>
    </source>
</reference>
<proteinExistence type="predicted"/>
<evidence type="ECO:0000256" key="6">
    <source>
        <dbReference type="ARBA" id="ARBA00022777"/>
    </source>
</evidence>
<dbReference type="Gene3D" id="3.40.50.2300">
    <property type="match status" value="1"/>
</dbReference>
<feature type="domain" description="Histidine kinase" evidence="12">
    <location>
        <begin position="341"/>
        <end position="557"/>
    </location>
</feature>
<dbReference type="SMART" id="SM00388">
    <property type="entry name" value="HisKA"/>
    <property type="match status" value="1"/>
</dbReference>
<dbReference type="PROSITE" id="PS50113">
    <property type="entry name" value="PAC"/>
    <property type="match status" value="1"/>
</dbReference>
<dbReference type="GO" id="GO:0005524">
    <property type="term" value="F:ATP binding"/>
    <property type="evidence" value="ECO:0007669"/>
    <property type="project" value="UniProtKB-KW"/>
</dbReference>
<dbReference type="CDD" id="cd00130">
    <property type="entry name" value="PAS"/>
    <property type="match status" value="1"/>
</dbReference>
<comment type="subunit">
    <text evidence="9">At low DSF concentrations, interacts with RpfF.</text>
</comment>
<dbReference type="InterPro" id="IPR035965">
    <property type="entry name" value="PAS-like_dom_sf"/>
</dbReference>
<dbReference type="PRINTS" id="PR00344">
    <property type="entry name" value="BCTRLSENSOR"/>
</dbReference>
<evidence type="ECO:0000256" key="1">
    <source>
        <dbReference type="ARBA" id="ARBA00000085"/>
    </source>
</evidence>
<dbReference type="CDD" id="cd00082">
    <property type="entry name" value="HisKA"/>
    <property type="match status" value="1"/>
</dbReference>
<dbReference type="InterPro" id="IPR003594">
    <property type="entry name" value="HATPase_dom"/>
</dbReference>
<dbReference type="Proteomes" id="UP000194841">
    <property type="component" value="Unassembled WGS sequence"/>
</dbReference>
<dbReference type="Gene3D" id="3.30.565.10">
    <property type="entry name" value="Histidine kinase-like ATPase, C-terminal domain"/>
    <property type="match status" value="1"/>
</dbReference>
<evidence type="ECO:0000256" key="11">
    <source>
        <dbReference type="PROSITE-ProRule" id="PRU00169"/>
    </source>
</evidence>
<evidence type="ECO:0000259" key="12">
    <source>
        <dbReference type="PROSITE" id="PS50109"/>
    </source>
</evidence>
<accession>A0A244CSA9</accession>
<feature type="domain" description="PAC" evidence="14">
    <location>
        <begin position="271"/>
        <end position="323"/>
    </location>
</feature>
<evidence type="ECO:0000256" key="4">
    <source>
        <dbReference type="ARBA" id="ARBA00022679"/>
    </source>
</evidence>
<dbReference type="Pfam" id="PF02518">
    <property type="entry name" value="HATPase_c"/>
    <property type="match status" value="1"/>
</dbReference>
<comment type="catalytic activity">
    <reaction evidence="1">
        <text>ATP + protein L-histidine = ADP + protein N-phospho-L-histidine.</text>
        <dbReference type="EC" id="2.7.13.3"/>
    </reaction>
</comment>
<dbReference type="SUPFAM" id="SSF55874">
    <property type="entry name" value="ATPase domain of HSP90 chaperone/DNA topoisomerase II/histidine kinase"/>
    <property type="match status" value="1"/>
</dbReference>
<keyword evidence="8" id="KW-0902">Two-component regulatory system</keyword>
<evidence type="ECO:0000313" key="16">
    <source>
        <dbReference type="Proteomes" id="UP000194841"/>
    </source>
</evidence>
<sequence length="696" mass="78676">MLLIKFCNLQSIKHSIGVMVMEQSFTTQFIFSLLDDMCAARNNDEALLSLKINLHALLPCQSMSILALAADQQLNTLISTESAYTQLTWPICELFERAFHEKVVVIDDVTQDLEFMTQPETIRNDWQKVLIFGLHFADHKGIILFHLSPDSTLSLIDRSKLLALEAVFKSLFLQVQQQHALSLLVKERTSALKNSEQRFKTYAELASDWFWEIDDELKYVYLSNSDNEIKYNKYQHFLGKTPVELRSQNESTQLKKWGHFLHILNQREPVIDFEYEVKGAHGQDFWISLSGRAQFDERDQFCGYLGIGKDISYIKHREFEIQAAKEKAEQASAAKSRFLAVMSHEIRTPMNAIIGMLELLEDTGVNEQQLEYLEYIRSSTGLLLTVISDTLDFAKIESGTIELESNVVNLERLINNITKQFETQSVKQGLAFNVSISSSVPTLIMGDAHRLAQVLFNVLGNAFKFTRQGSVSLCVDKVDQDITFTIRDTGIGMNAYTISQLFKPFTQANSSSQRRHEGVGLGLSIAKQLLNLMQGDIQCRSELGQFTEFYFYLPYQAAEQSDSPNKSLAEQKVARLSILVAEDNLANQMVIKALLEKRNHHVTLAENGEVAVILSKAHSYDLVLMDMMMPVMDGLTATKLIRETFTDVQLPIVALTANASLADKQLCLDVGMNDVLTKPVDSRLLAQKVAHYAKAH</sequence>
<feature type="domain" description="Response regulatory" evidence="13">
    <location>
        <begin position="577"/>
        <end position="693"/>
    </location>
</feature>
<organism evidence="15 16">
    <name type="scientific">Pseudoalteromonas ulvae</name>
    <dbReference type="NCBI Taxonomy" id="107327"/>
    <lineage>
        <taxon>Bacteria</taxon>
        <taxon>Pseudomonadati</taxon>
        <taxon>Pseudomonadota</taxon>
        <taxon>Gammaproteobacteria</taxon>
        <taxon>Alteromonadales</taxon>
        <taxon>Pseudoalteromonadaceae</taxon>
        <taxon>Pseudoalteromonas</taxon>
    </lineage>
</organism>
<dbReference type="SUPFAM" id="SSF47384">
    <property type="entry name" value="Homodimeric domain of signal transducing histidine kinase"/>
    <property type="match status" value="1"/>
</dbReference>
<feature type="modified residue" description="4-aspartylphosphate" evidence="11">
    <location>
        <position position="626"/>
    </location>
</feature>
<dbReference type="OrthoDB" id="9810730at2"/>
<keyword evidence="4" id="KW-0808">Transferase</keyword>
<keyword evidence="6" id="KW-0418">Kinase</keyword>
<dbReference type="Pfam" id="PF00072">
    <property type="entry name" value="Response_reg"/>
    <property type="match status" value="1"/>
</dbReference>
<evidence type="ECO:0000259" key="13">
    <source>
        <dbReference type="PROSITE" id="PS50110"/>
    </source>
</evidence>
<protein>
    <recommendedName>
        <fullName evidence="10">Sensory/regulatory protein RpfC</fullName>
        <ecNumber evidence="2">2.7.13.3</ecNumber>
    </recommendedName>
</protein>
<evidence type="ECO:0000256" key="2">
    <source>
        <dbReference type="ARBA" id="ARBA00012438"/>
    </source>
</evidence>
<gene>
    <name evidence="15" type="ORF">B1199_09135</name>
</gene>
<dbReference type="SMART" id="SM00448">
    <property type="entry name" value="REC"/>
    <property type="match status" value="1"/>
</dbReference>
<evidence type="ECO:0000313" key="15">
    <source>
        <dbReference type="EMBL" id="OUL58481.1"/>
    </source>
</evidence>
<dbReference type="SUPFAM" id="SSF55785">
    <property type="entry name" value="PYP-like sensor domain (PAS domain)"/>
    <property type="match status" value="1"/>
</dbReference>
<dbReference type="CDD" id="cd16922">
    <property type="entry name" value="HATPase_EvgS-ArcB-TorS-like"/>
    <property type="match status" value="1"/>
</dbReference>
<dbReference type="NCBIfam" id="TIGR00229">
    <property type="entry name" value="sensory_box"/>
    <property type="match status" value="1"/>
</dbReference>
<dbReference type="InterPro" id="IPR001789">
    <property type="entry name" value="Sig_transdc_resp-reg_receiver"/>
</dbReference>
<dbReference type="EMBL" id="MWPV01000002">
    <property type="protein sequence ID" value="OUL58481.1"/>
    <property type="molecule type" value="Genomic_DNA"/>
</dbReference>
<name>A0A244CSA9_PSEDV</name>
<dbReference type="GO" id="GO:0000155">
    <property type="term" value="F:phosphorelay sensor kinase activity"/>
    <property type="evidence" value="ECO:0007669"/>
    <property type="project" value="InterPro"/>
</dbReference>
<keyword evidence="5" id="KW-0547">Nucleotide-binding</keyword>
<dbReference type="InterPro" id="IPR005467">
    <property type="entry name" value="His_kinase_dom"/>
</dbReference>
<dbReference type="SUPFAM" id="SSF52172">
    <property type="entry name" value="CheY-like"/>
    <property type="match status" value="1"/>
</dbReference>
<dbReference type="InterPro" id="IPR003661">
    <property type="entry name" value="HisK_dim/P_dom"/>
</dbReference>
<dbReference type="PROSITE" id="PS50110">
    <property type="entry name" value="RESPONSE_REGULATORY"/>
    <property type="match status" value="1"/>
</dbReference>
<dbReference type="Gene3D" id="1.10.287.130">
    <property type="match status" value="1"/>
</dbReference>
<dbReference type="Pfam" id="PF00512">
    <property type="entry name" value="HisKA"/>
    <property type="match status" value="1"/>
</dbReference>
<evidence type="ECO:0000256" key="7">
    <source>
        <dbReference type="ARBA" id="ARBA00022840"/>
    </source>
</evidence>
<evidence type="ECO:0000256" key="5">
    <source>
        <dbReference type="ARBA" id="ARBA00022741"/>
    </source>
</evidence>